<dbReference type="EMBL" id="HE965806">
    <property type="protein sequence ID" value="CCJ52556.1"/>
    <property type="molecule type" value="Genomic_DNA"/>
</dbReference>
<feature type="transmembrane region" description="Helical" evidence="6">
    <location>
        <begin position="284"/>
        <end position="303"/>
    </location>
</feature>
<organism evidence="7 8">
    <name type="scientific">Bordetella bronchiseptica 253</name>
    <dbReference type="NCBI Taxonomy" id="568707"/>
    <lineage>
        <taxon>Bacteria</taxon>
        <taxon>Pseudomonadati</taxon>
        <taxon>Pseudomonadota</taxon>
        <taxon>Betaproteobacteria</taxon>
        <taxon>Burkholderiales</taxon>
        <taxon>Alcaligenaceae</taxon>
        <taxon>Bordetella</taxon>
    </lineage>
</organism>
<dbReference type="OrthoDB" id="5998304at2"/>
<evidence type="ECO:0000256" key="1">
    <source>
        <dbReference type="ARBA" id="ARBA00004651"/>
    </source>
</evidence>
<name>A0A0C6NZW7_BORBO</name>
<evidence type="ECO:0000256" key="3">
    <source>
        <dbReference type="ARBA" id="ARBA00022692"/>
    </source>
</evidence>
<comment type="subcellular location">
    <subcellularLocation>
        <location evidence="1">Cell membrane</location>
        <topology evidence="1">Multi-pass membrane protein</topology>
    </subcellularLocation>
</comment>
<evidence type="ECO:0000313" key="8">
    <source>
        <dbReference type="Proteomes" id="UP000007564"/>
    </source>
</evidence>
<feature type="transmembrane region" description="Helical" evidence="6">
    <location>
        <begin position="53"/>
        <end position="71"/>
    </location>
</feature>
<dbReference type="GO" id="GO:0005886">
    <property type="term" value="C:plasma membrane"/>
    <property type="evidence" value="ECO:0007669"/>
    <property type="project" value="UniProtKB-SubCell"/>
</dbReference>
<feature type="transmembrane region" description="Helical" evidence="6">
    <location>
        <begin position="242"/>
        <end position="272"/>
    </location>
</feature>
<reference evidence="7 8" key="1">
    <citation type="journal article" date="2012" name="BMC Genomics">
        <title>Comparative genomics of the classical Bordetella subspecies: the evolution and exchange of virulence-associated diversity amongst closely related pathogens.</title>
        <authorList>
            <person name="Park J."/>
            <person name="Zhang Y."/>
            <person name="Buboltz A.M."/>
            <person name="Zhang X."/>
            <person name="Schuster S.C."/>
            <person name="Ahuja U."/>
            <person name="Liu M."/>
            <person name="Miller J.F."/>
            <person name="Sebaihia M."/>
            <person name="Bentley S.D."/>
            <person name="Parkhill J."/>
            <person name="Harvill E.T."/>
        </authorList>
    </citation>
    <scope>NUCLEOTIDE SEQUENCE [LARGE SCALE GENOMIC DNA]</scope>
    <source>
        <strain evidence="7 8">253</strain>
    </source>
</reference>
<dbReference type="InterPro" id="IPR022791">
    <property type="entry name" value="L-PG_synthase/AglD"/>
</dbReference>
<dbReference type="RefSeq" id="WP_003811366.1">
    <property type="nucleotide sequence ID" value="NC_019382.1"/>
</dbReference>
<evidence type="ECO:0000256" key="5">
    <source>
        <dbReference type="ARBA" id="ARBA00023136"/>
    </source>
</evidence>
<sequence>MRHAHHHGHRRRRLGAWLAGIVGLAVVGVLLYQARRIDWHAVARAAHDIPGPAVALAAALALAGYLAYAGFDILARRYAGHRLPAWQVAAIAMTSYALNLNLGVLLGGVAVRLRLYGRHGLRTACGLRVVAFATATNWVGYAWLAGALLLAGQMPTPAGWHLGAGLLRTVGAALLAGALAYLYLCRYARRRAYTLRGHRWVLPDLPTALRQMGLAGVSWAIMGGIIYVLLQGRAPYPEVLAILLFSSIAALLAHIPGGLGVIEALFAAALATRMPASESLGAVLMYRLLYAWIPLCVALPAYLGAEWRHRRAAAG</sequence>
<gene>
    <name evidence="7" type="ORF">BN112_0638</name>
</gene>
<evidence type="ECO:0000256" key="4">
    <source>
        <dbReference type="ARBA" id="ARBA00022989"/>
    </source>
</evidence>
<dbReference type="Pfam" id="PF03706">
    <property type="entry name" value="LPG_synthase_TM"/>
    <property type="match status" value="1"/>
</dbReference>
<keyword evidence="3 6" id="KW-0812">Transmembrane</keyword>
<feature type="transmembrane region" description="Helical" evidence="6">
    <location>
        <begin position="209"/>
        <end position="230"/>
    </location>
</feature>
<dbReference type="Proteomes" id="UP000007564">
    <property type="component" value="Chromosome"/>
</dbReference>
<evidence type="ECO:0000256" key="2">
    <source>
        <dbReference type="ARBA" id="ARBA00022475"/>
    </source>
</evidence>
<feature type="transmembrane region" description="Helical" evidence="6">
    <location>
        <begin position="125"/>
        <end position="150"/>
    </location>
</feature>
<evidence type="ECO:0000313" key="7">
    <source>
        <dbReference type="EMBL" id="CCJ52556.1"/>
    </source>
</evidence>
<keyword evidence="2" id="KW-1003">Cell membrane</keyword>
<keyword evidence="5 6" id="KW-0472">Membrane</keyword>
<feature type="transmembrane region" description="Helical" evidence="6">
    <location>
        <begin position="14"/>
        <end position="32"/>
    </location>
</feature>
<dbReference type="HOGENOM" id="CLU_056539_1_0_4"/>
<feature type="transmembrane region" description="Helical" evidence="6">
    <location>
        <begin position="91"/>
        <end position="113"/>
    </location>
</feature>
<keyword evidence="4 6" id="KW-1133">Transmembrane helix</keyword>
<dbReference type="KEGG" id="bbh:BN112_0638"/>
<dbReference type="GeneID" id="56478946"/>
<protein>
    <submittedName>
        <fullName evidence="7">Putative membrane protein</fullName>
    </submittedName>
</protein>
<accession>A0A0C6NZW7</accession>
<proteinExistence type="predicted"/>
<dbReference type="AlphaFoldDB" id="A0A0C6NZW7"/>
<dbReference type="PANTHER" id="PTHR39087:SF2">
    <property type="entry name" value="UPF0104 MEMBRANE PROTEIN MJ1595"/>
    <property type="match status" value="1"/>
</dbReference>
<dbReference type="PANTHER" id="PTHR39087">
    <property type="entry name" value="UPF0104 MEMBRANE PROTEIN MJ1595"/>
    <property type="match status" value="1"/>
</dbReference>
<evidence type="ECO:0000256" key="6">
    <source>
        <dbReference type="SAM" id="Phobius"/>
    </source>
</evidence>
<feature type="transmembrane region" description="Helical" evidence="6">
    <location>
        <begin position="170"/>
        <end position="188"/>
    </location>
</feature>